<dbReference type="Gene3D" id="1.20.960.20">
    <property type="match status" value="1"/>
</dbReference>
<feature type="domain" description="RdRp catalytic" evidence="15">
    <location>
        <begin position="2731"/>
        <end position="2869"/>
    </location>
</feature>
<organism evidence="17 18">
    <name type="scientific">Dinocampus coccinellae paralysis virus</name>
    <dbReference type="NCBI Taxonomy" id="1541119"/>
    <lineage>
        <taxon>Viruses</taxon>
        <taxon>Riboviria</taxon>
        <taxon>Orthornavirae</taxon>
        <taxon>Pisuviricota</taxon>
        <taxon>Pisoniviricetes</taxon>
        <taxon>Picornavirales</taxon>
        <taxon>Iflaviridae</taxon>
        <taxon>Iflavirus</taxon>
        <taxon>Iflavirus dinococcinellae</taxon>
    </lineage>
</organism>
<evidence type="ECO:0000313" key="18">
    <source>
        <dbReference type="Proteomes" id="UP000202655"/>
    </source>
</evidence>
<dbReference type="GO" id="GO:0003724">
    <property type="term" value="F:RNA helicase activity"/>
    <property type="evidence" value="ECO:0007669"/>
    <property type="project" value="InterPro"/>
</dbReference>
<evidence type="ECO:0000256" key="4">
    <source>
        <dbReference type="ARBA" id="ARBA00022561"/>
    </source>
</evidence>
<dbReference type="GO" id="GO:0008234">
    <property type="term" value="F:cysteine-type peptidase activity"/>
    <property type="evidence" value="ECO:0007669"/>
    <property type="project" value="UniProtKB-KW"/>
</dbReference>
<keyword evidence="9" id="KW-0378">Hydrolase</keyword>
<dbReference type="GeneID" id="22475749"/>
<dbReference type="Gene3D" id="2.60.120.20">
    <property type="match status" value="3"/>
</dbReference>
<evidence type="ECO:0000256" key="3">
    <source>
        <dbReference type="ARBA" id="ARBA00022484"/>
    </source>
</evidence>
<keyword evidence="3" id="KW-0696">RNA-directed RNA polymerase</keyword>
<dbReference type="GO" id="GO:0003968">
    <property type="term" value="F:RNA-directed RNA polymerase activity"/>
    <property type="evidence" value="ECO:0007669"/>
    <property type="project" value="UniProtKB-KW"/>
</dbReference>
<evidence type="ECO:0000256" key="9">
    <source>
        <dbReference type="ARBA" id="ARBA00022801"/>
    </source>
</evidence>
<dbReference type="KEGG" id="vg:22475749"/>
<keyword evidence="13" id="KW-0946">Virion</keyword>
<dbReference type="CDD" id="cd23169">
    <property type="entry name" value="ps-ssRNAv-Picornavirales"/>
    <property type="match status" value="1"/>
</dbReference>
<sequence length="3006" mass="341986">MAAFPRFVPVQTIKKSSIKLLKSEVKLNNLEFDYLFQGFSINKEIIEKGRALDRADRSIKLFKNKQKFKIITPISYSSTLRIGLTVVDDDPAPWTPKEARQDYTKSYKLYLAQRKEAFELVKGIAQRYPKIVDGRQRKRRTLKSKRVFEVEQFPPQCYYENSVVKDESPNQLINNSIGKIVATSIKQVKKRKRPLMLDYSNLLIGPCLPQTDKPNRVERFHSLISKLSKTELGRCLAIGLLTYKIRRCAESADKLYQFQQVLDSLTNAIEPQMDVEGVGGKPPVESSHKGNVVITEPKVEQGEGIGNQRSFRFHAIPKEIQTYSNMADRWLYYGKFNWTTSHSAGNSIFVFDTYNNIISSQNYSALNSQLFFSHRLFHTNCKFRLVMNSNRYQMGSLIVSFVYFAGRQVTSSGEVINAYRLIGNDVQRNHAFLSAGTNNSVELHVPYHYPDSLMRVTEGDLTMGQLCVRVFNPLVVVDSVSPSISVSLFFCFDNPEMYGTVDRYRNVPAKDSDSDQFEFIQPQMDTIGSLCNVGGEVLTTIGRGLNRDNPPYPLQPMSLVPQAMPSISYMSNIPDPVNVLRADPRAQSISMGSQEETTIPWIIKRKGLLSTITWKMDNPAGSILYAGLASPTLTKSEIRGNSSVSPSYYRANSGNYVYPPVSVISSCFGYFRGSLKLTIQMIATAFHTGSLMFAIYPGGFVPYVSGRDTIYKPTIDVLRSCPHQIIDFGEQTEFCVEIPWYNENAWADNVGLQDSRRTSTLTNFYLVVVNPLIVTDRVPPSAYINLFISAGDDFELAIPRHSILGSIWNTSIKPPSDYYLKCYNKEAKVYTTWERNLLIKDNKYAITSYIQNVSDGWSGYLNCEKGCYYKLNDKTSTKVDILVYYNNKGGTVTRKGKQFSDISAITYGVYDPILSNSNAQGLVFVKSAEKAIKYAKAIANNTMTPEIKLECCCIWESDSDWSMKYNGSKWVQCDNTEGTLLWTKNSYTQAAPQIDNLPITSLETPAMITKMGLLTFGEKTPDIKDLMRRYISLCSISGTACNEKFPRDCCAFAKICVHPFRKLNEHESRTFDNRAREGLVSLLNTAYLGYTGGLRYLFITNTDTGASFPEGTMIYVQHRYDDDIGWDKALVESSSPVRELKDFMLTSYATFSQSLTVNNTFRVEVPWYQKEEFRYCVPCRAKFNNGRLYVWIHCPVDVKVNIEVYYSYSDDTDNICWQGFPELLNLTTITPEPQMETEPAPQGIFSTFKKACQAHEKAGESIVSVTGSVADAVQQISASAKKLENVADMIIPPEISNETLQETAKTCKDKSSEGLWFLLKKVFSTVSDKMFSLFTHIIYAILSPTVKTVAWAVVNLFHQVFGFSWDLLSRLSKSIGNVWQSLVTKFQSFSKKKSPQEQPQEVPEPQMEYNDTISEYSGLLYGCITSFCKIKSSPPSWKGISEGLFGIGQATRSSYNVGNFISDNVRLLKRVFHRFLDNFGLRKSDYALLAGIDDNRLKTWMMESFAILASSEREHVFDDPDWTTKAFELAVVGRGFLISISNSKIKVNFNLDRQIRELVKGLTDLEQQLINRKCLTPVRYEPWCCWIGGSAGCGKSNLAQYLSDEVAKDLGLRTSCYSMTFGQDYFDGFNHSSIFIDDFKTVSISTAPQLYVQYLQMKSAVPFNPPFARVEDKDRFINFQNLFITANSMFFENEPGIHDFDAYNRRRDFLIEMVPKDVDKICNPRKHYTMEQLSNLEQSRAYLHTNNRAINGSSKMEIVPRPGETLKAAIIRLAIESSRNYHNQESRVYADRCQKHRELLNNATGSTLDDYLNNVKDQFSKFEVDLAKKSGVTPVDSSVIFKDWIGNAKVSSSFLEPQMDTDPQPSTSRQKFRWPNILYEDGDLNKSMLSSESIDGISDMAEYAKTFVEGEVMEPYIRCVPYKGEPIDCCHEIMDTRTMEYNTVDGVMYSSMVYGNKLNCRTLSTPFTQCYIMKNGKPALNPKCILLKPETRNLWLRKVTDTLVKMTDTDWLVLKKWILLSKDPLKQKDLIERFPPEIIEAMTTLINPDIKEPEPMKESWWKKFAFWQKEVKDSHELVGGHAIPVEPRWKRFSKALWSGLCTIFKWIMKVINVLLVVMGILSALFSFLTIGYIMYTIPDSCHQAAPSPLAERRLVEQGYVLKDVADADWSTRVLNPRAYNDPTKIWVPTQPQYETQAVVKPQLHPSGDYKTIKSSSNMRAKAMKLLGSGNNNDPEIIRLCSSTSNNTSFSNIIKKCSSNVFFLIGEKDHVQYKSRCIGLYNKKFLVIKHYIEFFESKDITTVRVVSSKGTTCITYTLSELNFHWTEEGYGIGELPASYPFQFANIVKYIPTERFDGHYPREGIIMEGFQDAAIEHHLDLTQFNTPLTVPSKKGMNAWNISRGFQYNWGGSGKCGSLIFCPSMNSPLVGIHTAGVGEKIGYGEILIRETFIDETETITEFVTPQMEYKENTYVLPGEYGIVGTLDYNMMVHSPKDTKIIPSEIHGVFPKTTEPAPLSSEDPRLAVKGDPFLAGMSKRCMKVKEFDRQNLDDAAADLCQKLVVQCKPVKTIAVLTTKEAVEGLTVQGYEPMEMTTSEGYPWVKMRPSNATNKSWLFKFSEYPDGRRKLEKIHKDLSSVLDLKQKMRSQCVVPSSYFSGCLKDSRILLEKTKAFDKTRIFEISPVDLTIAQRQYFLDFDVAYQTARFSCENTIGINPEGEEWSYLANSLLAFSPYILTADYSGYGPRLNQTALQKCFDISNVWYDFLSKEDQETKDKNWNIRECIKMEVSQGLHIAKNLVFRPVAGLPSGNAETVIRNSMVNSLYIRVAYLGLAEENASCFADLYWFKQFVLLYHNGDDLIMAVKPEIIGWFNNRTLIEWFARYDIKMTDALKSGKVREYCSLQEATYLKRGFMPHPTRPKQWMAPLEEASITDTANWIWRCLDQRAASLVNSEMCARLAYSRGRQFYDQVVKKLTAAWLIKGVEFKAPSWKSLDDHVWEGTEGPHFSF</sequence>
<evidence type="ECO:0000256" key="1">
    <source>
        <dbReference type="ARBA" id="ARBA00004328"/>
    </source>
</evidence>
<dbReference type="PROSITE" id="PS50507">
    <property type="entry name" value="RDRP_SSRNA_POS"/>
    <property type="match status" value="1"/>
</dbReference>
<keyword evidence="18" id="KW-1185">Reference proteome</keyword>
<dbReference type="Gene3D" id="3.30.70.270">
    <property type="match status" value="1"/>
</dbReference>
<dbReference type="CDD" id="cd00205">
    <property type="entry name" value="rhv_like"/>
    <property type="match status" value="1"/>
</dbReference>
<comment type="subcellular location">
    <subcellularLocation>
        <location evidence="1">Virion</location>
    </subcellularLocation>
</comment>
<dbReference type="GO" id="GO:0003723">
    <property type="term" value="F:RNA binding"/>
    <property type="evidence" value="ECO:0007669"/>
    <property type="project" value="InterPro"/>
</dbReference>
<keyword evidence="7" id="KW-0548">Nucleotidyltransferase</keyword>
<evidence type="ECO:0000256" key="11">
    <source>
        <dbReference type="ARBA" id="ARBA00022807"/>
    </source>
</evidence>
<dbReference type="SUPFAM" id="SSF56672">
    <property type="entry name" value="DNA/RNA polymerases"/>
    <property type="match status" value="1"/>
</dbReference>
<dbReference type="InterPro" id="IPR001676">
    <property type="entry name" value="Picornavirus_capsid"/>
</dbReference>
<keyword evidence="11" id="KW-0788">Thiol protease</keyword>
<dbReference type="InterPro" id="IPR014759">
    <property type="entry name" value="Helicase_SF3_ssRNA_vir"/>
</dbReference>
<proteinExistence type="predicted"/>
<keyword evidence="5" id="KW-0645">Protease</keyword>
<dbReference type="InterPro" id="IPR033703">
    <property type="entry name" value="Rhv-like"/>
</dbReference>
<evidence type="ECO:0000256" key="2">
    <source>
        <dbReference type="ARBA" id="ARBA00020107"/>
    </source>
</evidence>
<dbReference type="InterPro" id="IPR029053">
    <property type="entry name" value="Viral_coat"/>
</dbReference>
<reference evidence="17 18" key="1">
    <citation type="journal article" date="2015" name="Proc. R. Soc. B">
        <title>Who is the puppet master? Replication of a parasitic wasp-associated virus correlates with host behaviour manipulation.</title>
        <authorList>
            <person name="Dheilly N.M."/>
            <person name="Maure F."/>
            <person name="Ravallec M."/>
            <person name="Galinier R."/>
            <person name="Doyon J."/>
            <person name="Duval D."/>
            <person name="Leger L."/>
            <person name="Volkoff A.N."/>
            <person name="Misse D."/>
            <person name="Nidelet S."/>
            <person name="Demolombe V."/>
            <person name="Brodeur J."/>
            <person name="Gourbal B."/>
            <person name="Thomas F."/>
            <person name="Mitta G."/>
        </authorList>
    </citation>
    <scope>NUCLEOTIDE SEQUENCE [LARGE SCALE GENOMIC DNA]</scope>
    <source>
        <strain evidence="17 18">Quebec2013</strain>
    </source>
</reference>
<feature type="domain" description="SF3 helicase" evidence="16">
    <location>
        <begin position="1559"/>
        <end position="1727"/>
    </location>
</feature>
<dbReference type="GO" id="GO:0039694">
    <property type="term" value="P:viral RNA genome replication"/>
    <property type="evidence" value="ECO:0007669"/>
    <property type="project" value="InterPro"/>
</dbReference>
<dbReference type="GO" id="GO:0005198">
    <property type="term" value="F:structural molecule activity"/>
    <property type="evidence" value="ECO:0007669"/>
    <property type="project" value="InterPro"/>
</dbReference>
<keyword evidence="14" id="KW-0693">Viral RNA replication</keyword>
<dbReference type="RefSeq" id="YP_009111311.1">
    <property type="nucleotide sequence ID" value="NC_025835.1"/>
</dbReference>
<dbReference type="Pfam" id="PF00680">
    <property type="entry name" value="RdRP_1"/>
    <property type="match status" value="1"/>
</dbReference>
<dbReference type="Pfam" id="PF00910">
    <property type="entry name" value="RNA_helicase"/>
    <property type="match status" value="1"/>
</dbReference>
<dbReference type="GO" id="GO:0019028">
    <property type="term" value="C:viral capsid"/>
    <property type="evidence" value="ECO:0007669"/>
    <property type="project" value="UniProtKB-KW"/>
</dbReference>
<evidence type="ECO:0000313" key="17">
    <source>
        <dbReference type="EMBL" id="AIM39350.1"/>
    </source>
</evidence>
<dbReference type="SUPFAM" id="SSF50494">
    <property type="entry name" value="Trypsin-like serine proteases"/>
    <property type="match status" value="1"/>
</dbReference>
<evidence type="ECO:0000256" key="13">
    <source>
        <dbReference type="ARBA" id="ARBA00022844"/>
    </source>
</evidence>
<evidence type="ECO:0000259" key="15">
    <source>
        <dbReference type="PROSITE" id="PS50507"/>
    </source>
</evidence>
<dbReference type="SUPFAM" id="SSF88633">
    <property type="entry name" value="Positive stranded ssRNA viruses"/>
    <property type="match status" value="3"/>
</dbReference>
<dbReference type="PROSITE" id="PS51218">
    <property type="entry name" value="SF3_HELICASE_2"/>
    <property type="match status" value="1"/>
</dbReference>
<evidence type="ECO:0000256" key="12">
    <source>
        <dbReference type="ARBA" id="ARBA00022840"/>
    </source>
</evidence>
<evidence type="ECO:0000256" key="10">
    <source>
        <dbReference type="ARBA" id="ARBA00022806"/>
    </source>
</evidence>
<keyword evidence="4" id="KW-0167">Capsid protein</keyword>
<dbReference type="GO" id="GO:0005524">
    <property type="term" value="F:ATP binding"/>
    <property type="evidence" value="ECO:0007669"/>
    <property type="project" value="UniProtKB-KW"/>
</dbReference>
<dbReference type="GO" id="GO:0006351">
    <property type="term" value="P:DNA-templated transcription"/>
    <property type="evidence" value="ECO:0007669"/>
    <property type="project" value="InterPro"/>
</dbReference>
<keyword evidence="10" id="KW-0347">Helicase</keyword>
<evidence type="ECO:0000259" key="16">
    <source>
        <dbReference type="PROSITE" id="PS51218"/>
    </source>
</evidence>
<evidence type="ECO:0000256" key="5">
    <source>
        <dbReference type="ARBA" id="ARBA00022670"/>
    </source>
</evidence>
<dbReference type="GO" id="GO:0006508">
    <property type="term" value="P:proteolysis"/>
    <property type="evidence" value="ECO:0007669"/>
    <property type="project" value="UniProtKB-KW"/>
</dbReference>
<evidence type="ECO:0000256" key="6">
    <source>
        <dbReference type="ARBA" id="ARBA00022679"/>
    </source>
</evidence>
<evidence type="ECO:0000256" key="14">
    <source>
        <dbReference type="ARBA" id="ARBA00022953"/>
    </source>
</evidence>
<keyword evidence="12" id="KW-0067">ATP-binding</keyword>
<dbReference type="Pfam" id="PF00073">
    <property type="entry name" value="Rhv"/>
    <property type="match status" value="1"/>
</dbReference>
<accession>A0A0A0QIW4</accession>
<dbReference type="EMBL" id="KF843822">
    <property type="protein sequence ID" value="AIM39350.1"/>
    <property type="molecule type" value="Genomic_RNA"/>
</dbReference>
<dbReference type="InterPro" id="IPR001205">
    <property type="entry name" value="RNA-dir_pol_C"/>
</dbReference>
<evidence type="ECO:0000256" key="8">
    <source>
        <dbReference type="ARBA" id="ARBA00022741"/>
    </source>
</evidence>
<keyword evidence="6" id="KW-0808">Transferase</keyword>
<dbReference type="InterPro" id="IPR009003">
    <property type="entry name" value="Peptidase_S1_PA"/>
</dbReference>
<dbReference type="Proteomes" id="UP000202655">
    <property type="component" value="Segment"/>
</dbReference>
<keyword evidence="8" id="KW-0547">Nucleotide-binding</keyword>
<protein>
    <recommendedName>
        <fullName evidence="2">Genome polyprotein</fullName>
    </recommendedName>
</protein>
<dbReference type="InterPro" id="IPR000605">
    <property type="entry name" value="Helicase_SF3_ssDNA/RNA_vir"/>
</dbReference>
<dbReference type="InterPro" id="IPR007094">
    <property type="entry name" value="RNA-dir_pol_PSvirus"/>
</dbReference>
<dbReference type="InterPro" id="IPR043502">
    <property type="entry name" value="DNA/RNA_pol_sf"/>
</dbReference>
<dbReference type="InterPro" id="IPR043128">
    <property type="entry name" value="Rev_trsase/Diguanyl_cyclase"/>
</dbReference>
<name>A0A0A0QIW4_9VIRU</name>
<evidence type="ECO:0000256" key="7">
    <source>
        <dbReference type="ARBA" id="ARBA00022695"/>
    </source>
</evidence>